<proteinExistence type="predicted"/>
<evidence type="ECO:0000313" key="3">
    <source>
        <dbReference type="Proteomes" id="UP000293874"/>
    </source>
</evidence>
<dbReference type="Proteomes" id="UP000293874">
    <property type="component" value="Unassembled WGS sequence"/>
</dbReference>
<gene>
    <name evidence="2" type="ORF">EV199_5064</name>
</gene>
<comment type="caution">
    <text evidence="2">The sequence shown here is derived from an EMBL/GenBank/DDBJ whole genome shotgun (WGS) entry which is preliminary data.</text>
</comment>
<dbReference type="Gene3D" id="2.180.10.10">
    <property type="entry name" value="RHS repeat-associated core"/>
    <property type="match status" value="1"/>
</dbReference>
<dbReference type="PROSITE" id="PS51257">
    <property type="entry name" value="PROKAR_LIPOPROTEIN"/>
    <property type="match status" value="1"/>
</dbReference>
<protein>
    <recommendedName>
        <fullName evidence="4">YD repeat-containing protein</fullName>
    </recommendedName>
</protein>
<dbReference type="OrthoDB" id="679005at2"/>
<evidence type="ECO:0008006" key="4">
    <source>
        <dbReference type="Google" id="ProtNLM"/>
    </source>
</evidence>
<sequence length="286" mass="32979">MKKITIVCLLATASFVAACHKIDLPHKKRCQISSIEDIYHPSPITTTDRVTRYAYNKQRLLDSLTVQPITGTQPPQNVRITYNNQGKPIGLTGPAGTYKLIYQNGRVSKAEQLGTDGLYQTLYTFIYDTQGRITERQAATSALRFEYEGTSKNFKRRLDLQITRPGGPLELFMAYEYNYDDKVNPMLTWPNISLLPFYFDIVAGTGRQFEPIPDNNWTRQNVTSSFRGAQLQFREYLYTYQYDDVYPVKYELLLLTSNPFIPRVDTTRGTTRFFYNCEGKNGHSKY</sequence>
<feature type="chain" id="PRO_5020320239" description="YD repeat-containing protein" evidence="1">
    <location>
        <begin position="19"/>
        <end position="286"/>
    </location>
</feature>
<keyword evidence="1" id="KW-0732">Signal</keyword>
<accession>A0A4Q7MR48</accession>
<dbReference type="AlphaFoldDB" id="A0A4Q7MR48"/>
<evidence type="ECO:0000313" key="2">
    <source>
        <dbReference type="EMBL" id="RZS69229.1"/>
    </source>
</evidence>
<name>A0A4Q7MR48_9BACT</name>
<dbReference type="EMBL" id="SGXA01000003">
    <property type="protein sequence ID" value="RZS69229.1"/>
    <property type="molecule type" value="Genomic_DNA"/>
</dbReference>
<feature type="signal peptide" evidence="1">
    <location>
        <begin position="1"/>
        <end position="18"/>
    </location>
</feature>
<dbReference type="RefSeq" id="WP_130543583.1">
    <property type="nucleotide sequence ID" value="NZ_CP042431.1"/>
</dbReference>
<reference evidence="2 3" key="1">
    <citation type="submission" date="2019-02" db="EMBL/GenBank/DDBJ databases">
        <title>Genomic Encyclopedia of Type Strains, Phase IV (KMG-IV): sequencing the most valuable type-strain genomes for metagenomic binning, comparative biology and taxonomic classification.</title>
        <authorList>
            <person name="Goeker M."/>
        </authorList>
    </citation>
    <scope>NUCLEOTIDE SEQUENCE [LARGE SCALE GENOMIC DNA]</scope>
    <source>
        <strain evidence="2 3">DSM 18116</strain>
    </source>
</reference>
<keyword evidence="3" id="KW-1185">Reference proteome</keyword>
<evidence type="ECO:0000256" key="1">
    <source>
        <dbReference type="SAM" id="SignalP"/>
    </source>
</evidence>
<organism evidence="2 3">
    <name type="scientific">Pseudobacter ginsenosidimutans</name>
    <dbReference type="NCBI Taxonomy" id="661488"/>
    <lineage>
        <taxon>Bacteria</taxon>
        <taxon>Pseudomonadati</taxon>
        <taxon>Bacteroidota</taxon>
        <taxon>Chitinophagia</taxon>
        <taxon>Chitinophagales</taxon>
        <taxon>Chitinophagaceae</taxon>
        <taxon>Pseudobacter</taxon>
    </lineage>
</organism>